<dbReference type="NCBIfam" id="NF038130">
    <property type="entry name" value="PEP_NF038130"/>
    <property type="match status" value="1"/>
</dbReference>
<comment type="caution">
    <text evidence="2">The sequence shown here is derived from an EMBL/GenBank/DDBJ whole genome shotgun (WGS) entry which is preliminary data.</text>
</comment>
<name>A0A5R8KJN0_9BACT</name>
<keyword evidence="3" id="KW-1185">Reference proteome</keyword>
<dbReference type="AlphaFoldDB" id="A0A5R8KJN0"/>
<evidence type="ECO:0000313" key="3">
    <source>
        <dbReference type="Proteomes" id="UP000306196"/>
    </source>
</evidence>
<keyword evidence="1" id="KW-1133">Transmembrane helix</keyword>
<keyword evidence="1" id="KW-0472">Membrane</keyword>
<reference evidence="2 3" key="1">
    <citation type="submission" date="2019-05" db="EMBL/GenBank/DDBJ databases">
        <title>Verrucobacter flavum gen. nov., sp. nov. a new member of the family Verrucomicrobiaceae.</title>
        <authorList>
            <person name="Szuroczki S."/>
            <person name="Abbaszade G."/>
            <person name="Szabo A."/>
            <person name="Felfoldi T."/>
            <person name="Schumann P."/>
            <person name="Boka K."/>
            <person name="Keki Z."/>
            <person name="Toumi M."/>
            <person name="Toth E."/>
        </authorList>
    </citation>
    <scope>NUCLEOTIDE SEQUENCE [LARGE SCALE GENOMIC DNA]</scope>
    <source>
        <strain evidence="2 3">MG-N-17</strain>
    </source>
</reference>
<feature type="transmembrane region" description="Helical" evidence="1">
    <location>
        <begin position="291"/>
        <end position="307"/>
    </location>
</feature>
<dbReference type="EMBL" id="VAUV01000002">
    <property type="protein sequence ID" value="TLD72145.1"/>
    <property type="molecule type" value="Genomic_DNA"/>
</dbReference>
<sequence length="312" mass="32503">MKFLELRFVPLLAGAIAVAMSVQTTVKADEALPGAMYSTDAVVTPGTVGNEFWIYEESTPGNLVLTNDAGQLHAVLRGHAGAPGGNLELFAWSELPGYVDASSGGAFATVVPVTLSGVAGAFAFEFRRLNGTGWFGSTSGHDTTYGASTLATEWFDGFMDHVAALSGGFVAAVLNANRGGLFDDWRDAGGFASLSDPNIGYVYQDGVGGNLRFGLEGFLDASPRFQQFLTDAGYGAVAGFVPAGIQYSEVVMLNGAAFYSFGNATSSGVALNDPFQSYTGTFAFVSSVPEPGGALLIGTIGVFLLLCRRKFP</sequence>
<proteinExistence type="predicted"/>
<dbReference type="RefSeq" id="WP_138084500.1">
    <property type="nucleotide sequence ID" value="NZ_VAUV01000002.1"/>
</dbReference>
<dbReference type="InterPro" id="IPR013424">
    <property type="entry name" value="Ice-binding_C"/>
</dbReference>
<accession>A0A5R8KJN0</accession>
<gene>
    <name evidence="2" type="ORF">FEM03_01960</name>
</gene>
<evidence type="ECO:0000313" key="2">
    <source>
        <dbReference type="EMBL" id="TLD72145.1"/>
    </source>
</evidence>
<organism evidence="2 3">
    <name type="scientific">Phragmitibacter flavus</name>
    <dbReference type="NCBI Taxonomy" id="2576071"/>
    <lineage>
        <taxon>Bacteria</taxon>
        <taxon>Pseudomonadati</taxon>
        <taxon>Verrucomicrobiota</taxon>
        <taxon>Verrucomicrobiia</taxon>
        <taxon>Verrucomicrobiales</taxon>
        <taxon>Verrucomicrobiaceae</taxon>
        <taxon>Phragmitibacter</taxon>
    </lineage>
</organism>
<dbReference type="NCBIfam" id="TIGR02595">
    <property type="entry name" value="PEP_CTERM"/>
    <property type="match status" value="1"/>
</dbReference>
<dbReference type="OrthoDB" id="480511at2"/>
<dbReference type="Proteomes" id="UP000306196">
    <property type="component" value="Unassembled WGS sequence"/>
</dbReference>
<protein>
    <submittedName>
        <fullName evidence="2">PEP-CTERM sorting domain-containing protein</fullName>
    </submittedName>
</protein>
<evidence type="ECO:0000256" key="1">
    <source>
        <dbReference type="SAM" id="Phobius"/>
    </source>
</evidence>
<keyword evidence="1" id="KW-0812">Transmembrane</keyword>